<dbReference type="SUPFAM" id="SSF88723">
    <property type="entry name" value="PIN domain-like"/>
    <property type="match status" value="1"/>
</dbReference>
<dbReference type="EMBL" id="AE017199">
    <property type="protein sequence ID" value="AAR39064.1"/>
    <property type="molecule type" value="Genomic_DNA"/>
</dbReference>
<dbReference type="KEGG" id="neq:NEQ212"/>
<organism evidence="1 2">
    <name type="scientific">Nanoarchaeum equitans (strain Kin4-M)</name>
    <dbReference type="NCBI Taxonomy" id="228908"/>
    <lineage>
        <taxon>Archaea</taxon>
        <taxon>Nanobdellota</taxon>
        <taxon>Candidatus Nanoarchaeia</taxon>
        <taxon>Nanoarchaeales</taxon>
        <taxon>Nanoarchaeaceae</taxon>
        <taxon>Nanoarchaeum</taxon>
    </lineage>
</organism>
<dbReference type="Gene3D" id="3.40.50.1010">
    <property type="entry name" value="5'-nuclease"/>
    <property type="match status" value="1"/>
</dbReference>
<dbReference type="AlphaFoldDB" id="Q74ND4"/>
<gene>
    <name evidence="1" type="ordered locus">NEQ212</name>
</gene>
<dbReference type="STRING" id="228908.NEQ212"/>
<name>Q74ND4_NANEQ</name>
<sequence length="138" mass="15838">MVLKVVDSSYAIRADFIPKDSVTVKEAIKEIQKFDKEKAYSLIALEPKKEYIDLVKQNIKGEKLSKTDIKLLALAKQLNAILLTDDTDMQSVALRLGIKVKGYRITIEKPKKKRYRCPNCGRFYNKPYCPICGLRLNQ</sequence>
<accession>Q74ND4</accession>
<keyword evidence="2" id="KW-1185">Reference proteome</keyword>
<dbReference type="EnsemblBacteria" id="AAR39064">
    <property type="protein sequence ID" value="AAR39064"/>
    <property type="gene ID" value="NEQ212"/>
</dbReference>
<dbReference type="Proteomes" id="UP000000578">
    <property type="component" value="Chromosome"/>
</dbReference>
<evidence type="ECO:0000313" key="2">
    <source>
        <dbReference type="Proteomes" id="UP000000578"/>
    </source>
</evidence>
<dbReference type="InterPro" id="IPR021799">
    <property type="entry name" value="PIN-like_prokaryotic"/>
</dbReference>
<proteinExistence type="predicted"/>
<reference evidence="1 2" key="1">
    <citation type="journal article" date="2003" name="Proc. Natl. Acad. Sci. U.S.A.">
        <title>The genome of Nanoarchaeum equitans: insights into early archaeal evolution and derived parasitism.</title>
        <authorList>
            <person name="Waters E."/>
            <person name="Hohn M.J."/>
            <person name="Ahel I."/>
            <person name="Graham D.E."/>
            <person name="Adams M.D."/>
            <person name="Barnstead M."/>
            <person name="Beeson K.Y."/>
            <person name="Bibbs L."/>
            <person name="Bolanos R."/>
            <person name="Keller M."/>
            <person name="Kretz K."/>
            <person name="Lin X."/>
            <person name="Mathur E."/>
            <person name="Ni J."/>
            <person name="Podar M."/>
            <person name="Richardson T."/>
            <person name="Sutton G.G."/>
            <person name="Simon M."/>
            <person name="Soll D."/>
            <person name="Stetter K.O."/>
            <person name="Short J.M."/>
            <person name="Noordewier M."/>
        </authorList>
    </citation>
    <scope>NUCLEOTIDE SEQUENCE [LARGE SCALE GENOMIC DNA]</scope>
    <source>
        <strain evidence="1 2">Kin4-M</strain>
    </source>
</reference>
<evidence type="ECO:0000313" key="1">
    <source>
        <dbReference type="EMBL" id="AAR39064.1"/>
    </source>
</evidence>
<dbReference type="HOGENOM" id="CLU_109674_1_0_2"/>
<dbReference type="BioCyc" id="NEQU228908:GJB6-227-MONOMER"/>
<protein>
    <submittedName>
        <fullName evidence="1">NEQ212</fullName>
    </submittedName>
</protein>
<dbReference type="Pfam" id="PF11848">
    <property type="entry name" value="DUF3368"/>
    <property type="match status" value="1"/>
</dbReference>
<dbReference type="InterPro" id="IPR029060">
    <property type="entry name" value="PIN-like_dom_sf"/>
</dbReference>